<dbReference type="Proteomes" id="UP000275846">
    <property type="component" value="Unassembled WGS sequence"/>
</dbReference>
<evidence type="ECO:0000313" key="2">
    <source>
        <dbReference type="Proteomes" id="UP000275846"/>
    </source>
</evidence>
<dbReference type="OrthoDB" id="191686at2759"/>
<reference evidence="1 2" key="2">
    <citation type="submission" date="2018-11" db="EMBL/GenBank/DDBJ databases">
        <authorList>
            <consortium name="Pathogen Informatics"/>
        </authorList>
    </citation>
    <scope>NUCLEOTIDE SEQUENCE [LARGE SCALE GENOMIC DNA]</scope>
    <source>
        <strain evidence="1 2">NST_G2</strain>
    </source>
</reference>
<dbReference type="STRING" id="70667.A0A183TR78"/>
<dbReference type="AlphaFoldDB" id="A0A183TR78"/>
<evidence type="ECO:0000313" key="3">
    <source>
        <dbReference type="WBParaSite" id="SSLN_0001969601-mRNA-1"/>
    </source>
</evidence>
<dbReference type="InterPro" id="IPR011992">
    <property type="entry name" value="EF-hand-dom_pair"/>
</dbReference>
<dbReference type="Gene3D" id="1.10.238.10">
    <property type="entry name" value="EF-hand"/>
    <property type="match status" value="1"/>
</dbReference>
<organism evidence="3">
    <name type="scientific">Schistocephalus solidus</name>
    <name type="common">Tapeworm</name>
    <dbReference type="NCBI Taxonomy" id="70667"/>
    <lineage>
        <taxon>Eukaryota</taxon>
        <taxon>Metazoa</taxon>
        <taxon>Spiralia</taxon>
        <taxon>Lophotrochozoa</taxon>
        <taxon>Platyhelminthes</taxon>
        <taxon>Cestoda</taxon>
        <taxon>Eucestoda</taxon>
        <taxon>Diphyllobothriidea</taxon>
        <taxon>Diphyllobothriidae</taxon>
        <taxon>Schistocephalus</taxon>
    </lineage>
</organism>
<dbReference type="PROSITE" id="PS50007">
    <property type="entry name" value="PIPLC_X_DOMAIN"/>
    <property type="match status" value="1"/>
</dbReference>
<dbReference type="WBParaSite" id="SSLN_0001969601-mRNA-1">
    <property type="protein sequence ID" value="SSLN_0001969601-mRNA-1"/>
    <property type="gene ID" value="SSLN_0001969601"/>
</dbReference>
<protein>
    <submittedName>
        <fullName evidence="3">EF-hand domain-containing protein</fullName>
    </submittedName>
</protein>
<gene>
    <name evidence="1" type="ORF">SSLN_LOCUS18976</name>
</gene>
<name>A0A183TR78_SCHSO</name>
<dbReference type="EMBL" id="UYSU01045847">
    <property type="protein sequence ID" value="VDM05362.1"/>
    <property type="molecule type" value="Genomic_DNA"/>
</dbReference>
<sequence>MTTRHGKLLDHEPNILKTKDKKVTFDLPSVYTLNFKSRVKARHTMRPSSFVQAVWAKTDTSHLRTKHTDFKFPSWLRNRLLSLVSEAAKDSRIHFNNTELAILFQMYFQLAHQEVRSLKLAEVEQFLYSTLDISHGLTLTRLAQAALLIRTGRNQARAKSVNPIEFVLLISILLRGKITERADLAFYAMDVDGDGFLRQPAEFTALLQNSFPPEFSSENADMDPEQPVREAIAFLTHKAGIRRGGSLDLEAFRKLAASEPWMVDSLLHCIPSDSVNMAFQSTFTANVVLPAREPTSHLWSHSRSAQV</sequence>
<evidence type="ECO:0000313" key="1">
    <source>
        <dbReference type="EMBL" id="VDM05362.1"/>
    </source>
</evidence>
<proteinExistence type="predicted"/>
<accession>A0A183TR78</accession>
<keyword evidence="2" id="KW-1185">Reference proteome</keyword>
<dbReference type="SUPFAM" id="SSF47473">
    <property type="entry name" value="EF-hand"/>
    <property type="match status" value="1"/>
</dbReference>
<reference evidence="3" key="1">
    <citation type="submission" date="2016-06" db="UniProtKB">
        <authorList>
            <consortium name="WormBaseParasite"/>
        </authorList>
    </citation>
    <scope>IDENTIFICATION</scope>
</reference>